<feature type="binding site" evidence="17">
    <location>
        <begin position="158"/>
        <end position="160"/>
    </location>
    <ligand>
        <name>ATP</name>
        <dbReference type="ChEBI" id="CHEBI:30616"/>
    </ligand>
</feature>
<evidence type="ECO:0000256" key="15">
    <source>
        <dbReference type="HAMAP-Rule" id="MF_00047"/>
    </source>
</evidence>
<evidence type="ECO:0000256" key="13">
    <source>
        <dbReference type="ARBA" id="ARBA00023316"/>
    </source>
</evidence>
<evidence type="ECO:0000256" key="17">
    <source>
        <dbReference type="PIRSR" id="PIRSR039102-2"/>
    </source>
</evidence>
<feature type="binding site" evidence="17">
    <location>
        <begin position="196"/>
        <end position="203"/>
    </location>
    <ligand>
        <name>ATP</name>
        <dbReference type="ChEBI" id="CHEBI:30616"/>
    </ligand>
</feature>
<evidence type="ECO:0000256" key="10">
    <source>
        <dbReference type="ARBA" id="ARBA00022960"/>
    </source>
</evidence>
<feature type="binding site" evidence="18">
    <location>
        <position position="280"/>
    </location>
    <ligand>
        <name>Mg(2+)</name>
        <dbReference type="ChEBI" id="CHEBI:18420"/>
        <label>1</label>
    </ligand>
</feature>
<keyword evidence="5 15" id="KW-0436">Ligase</keyword>
<comment type="subcellular location">
    <subcellularLocation>
        <location evidence="15">Cytoplasm</location>
    </subcellularLocation>
</comment>
<dbReference type="Pfam" id="PF01820">
    <property type="entry name" value="Dala_Dala_lig_N"/>
    <property type="match status" value="1"/>
</dbReference>
<feature type="active site" evidence="16">
    <location>
        <position position="16"/>
    </location>
</feature>
<evidence type="ECO:0000256" key="18">
    <source>
        <dbReference type="PIRSR" id="PIRSR039102-3"/>
    </source>
</evidence>
<evidence type="ECO:0000256" key="12">
    <source>
        <dbReference type="ARBA" id="ARBA00023211"/>
    </source>
</evidence>
<evidence type="ECO:0000259" key="20">
    <source>
        <dbReference type="PROSITE" id="PS50975"/>
    </source>
</evidence>
<evidence type="ECO:0000256" key="8">
    <source>
        <dbReference type="ARBA" id="ARBA00022840"/>
    </source>
</evidence>
<keyword evidence="12 18" id="KW-0464">Manganese</keyword>
<dbReference type="Pfam" id="PF07478">
    <property type="entry name" value="Dala_Dala_lig_C"/>
    <property type="match status" value="1"/>
</dbReference>
<comment type="pathway">
    <text evidence="3 15">Cell wall biogenesis; peptidoglycan biosynthesis.</text>
</comment>
<feature type="binding site" evidence="18">
    <location>
        <position position="293"/>
    </location>
    <ligand>
        <name>Mg(2+)</name>
        <dbReference type="ChEBI" id="CHEBI:18420"/>
        <label>1</label>
    </ligand>
</feature>
<dbReference type="Gene3D" id="3.40.50.20">
    <property type="match status" value="1"/>
</dbReference>
<dbReference type="InterPro" id="IPR011761">
    <property type="entry name" value="ATP-grasp"/>
</dbReference>
<feature type="binding site" evidence="17">
    <location>
        <begin position="292"/>
        <end position="293"/>
    </location>
    <ligand>
        <name>ATP</name>
        <dbReference type="ChEBI" id="CHEBI:30616"/>
    </ligand>
</feature>
<evidence type="ECO:0000313" key="21">
    <source>
        <dbReference type="EMBL" id="KLV02010.1"/>
    </source>
</evidence>
<dbReference type="InterPro" id="IPR000291">
    <property type="entry name" value="D-Ala_lig_Van_CS"/>
</dbReference>
<keyword evidence="8 19" id="KW-0067">ATP-binding</keyword>
<evidence type="ECO:0000256" key="3">
    <source>
        <dbReference type="ARBA" id="ARBA00004752"/>
    </source>
</evidence>
<accession>A0A0J1GQG0</accession>
<dbReference type="PROSITE" id="PS00844">
    <property type="entry name" value="DALA_DALA_LIGASE_2"/>
    <property type="match status" value="1"/>
</dbReference>
<evidence type="ECO:0000256" key="11">
    <source>
        <dbReference type="ARBA" id="ARBA00022984"/>
    </source>
</evidence>
<evidence type="ECO:0000256" key="19">
    <source>
        <dbReference type="PROSITE-ProRule" id="PRU00409"/>
    </source>
</evidence>
<dbReference type="PANTHER" id="PTHR23132:SF25">
    <property type="entry name" value="D-ALANINE--D-ALANINE LIGASE A"/>
    <property type="match status" value="1"/>
</dbReference>
<proteinExistence type="inferred from homology"/>
<dbReference type="PIRSF" id="PIRSF039102">
    <property type="entry name" value="Ddl/VanB"/>
    <property type="match status" value="1"/>
</dbReference>
<reference evidence="21 22" key="1">
    <citation type="submission" date="2015-05" db="EMBL/GenBank/DDBJ databases">
        <title>Photobacterium galathea sp. nov.</title>
        <authorList>
            <person name="Machado H."/>
            <person name="Gram L."/>
        </authorList>
    </citation>
    <scope>NUCLEOTIDE SEQUENCE [LARGE SCALE GENOMIC DNA]</scope>
    <source>
        <strain evidence="21 22">DSM 25995</strain>
    </source>
</reference>
<dbReference type="PATRIC" id="fig|754436.4.peg.1368"/>
<feature type="binding site" evidence="18">
    <location>
        <position position="293"/>
    </location>
    <ligand>
        <name>Mg(2+)</name>
        <dbReference type="ChEBI" id="CHEBI:18420"/>
        <label>2</label>
    </ligand>
</feature>
<evidence type="ECO:0000256" key="14">
    <source>
        <dbReference type="ARBA" id="ARBA00047614"/>
    </source>
</evidence>
<evidence type="ECO:0000256" key="16">
    <source>
        <dbReference type="PIRSR" id="PIRSR039102-1"/>
    </source>
</evidence>
<keyword evidence="11 15" id="KW-0573">Peptidoglycan synthesis</keyword>
<dbReference type="PROSITE" id="PS00843">
    <property type="entry name" value="DALA_DALA_LIGASE_1"/>
    <property type="match status" value="1"/>
</dbReference>
<evidence type="ECO:0000256" key="5">
    <source>
        <dbReference type="ARBA" id="ARBA00022598"/>
    </source>
</evidence>
<dbReference type="InterPro" id="IPR011095">
    <property type="entry name" value="Dala_Dala_lig_C"/>
</dbReference>
<feature type="binding site" evidence="17">
    <location>
        <position position="116"/>
    </location>
    <ligand>
        <name>ATP</name>
        <dbReference type="ChEBI" id="CHEBI:30616"/>
    </ligand>
</feature>
<dbReference type="GO" id="GO:0046872">
    <property type="term" value="F:metal ion binding"/>
    <property type="evidence" value="ECO:0007669"/>
    <property type="project" value="UniProtKB-KW"/>
</dbReference>
<feature type="binding site" evidence="18">
    <location>
        <position position="295"/>
    </location>
    <ligand>
        <name>Mg(2+)</name>
        <dbReference type="ChEBI" id="CHEBI:18420"/>
        <label>2</label>
    </ligand>
</feature>
<dbReference type="Gene3D" id="3.30.470.20">
    <property type="entry name" value="ATP-grasp fold, B domain"/>
    <property type="match status" value="1"/>
</dbReference>
<dbReference type="OrthoDB" id="9813261at2"/>
<evidence type="ECO:0000256" key="4">
    <source>
        <dbReference type="ARBA" id="ARBA00010871"/>
    </source>
</evidence>
<sequence length="330" mass="36879">MSSIHVLLLCGGGSAEHEVSLVSANYIEQKLQQIDDVQYTRIEMKTDGWFNAEGVACQLNLDRTLQVGDDKVTVDYVIPCVHGFPGETGDLQSFLDMAKLPYMGCGAEASTNCFNKITTKLWFDALGIPNTPYVFLSENNQDAHDQADAALVKWGTIFVKAACQGSSVGCYRVTNKDELTHAVNEAFTYSDQVLIEKAIKPRELEIAAYQYGDELVITKPGEVSCPDDKFYSYEEKYSATSVSTTVVEASNVTEEQVEAMREYARKAFVHMKLKDLSRIDFFLSEDNEILLNEINTFPGMTPISMFPKMLEHHGHDFKLFIEQAIKAAVK</sequence>
<dbReference type="PROSITE" id="PS50975">
    <property type="entry name" value="ATP_GRASP"/>
    <property type="match status" value="1"/>
</dbReference>
<keyword evidence="7 17" id="KW-0547">Nucleotide-binding</keyword>
<dbReference type="SUPFAM" id="SSF52440">
    <property type="entry name" value="PreATP-grasp domain"/>
    <property type="match status" value="1"/>
</dbReference>
<feature type="active site" evidence="16">
    <location>
        <position position="304"/>
    </location>
</feature>
<keyword evidence="15" id="KW-0963">Cytoplasm</keyword>
<evidence type="ECO:0000256" key="2">
    <source>
        <dbReference type="ARBA" id="ARBA00003921"/>
    </source>
</evidence>
<keyword evidence="13 15" id="KW-0961">Cell wall biogenesis/degradation</keyword>
<dbReference type="AlphaFoldDB" id="A0A0J1GQG0"/>
<dbReference type="Gene3D" id="3.30.1490.20">
    <property type="entry name" value="ATP-grasp fold, A domain"/>
    <property type="match status" value="1"/>
</dbReference>
<comment type="catalytic activity">
    <reaction evidence="14 15">
        <text>2 D-alanine + ATP = D-alanyl-D-alanine + ADP + phosphate + H(+)</text>
        <dbReference type="Rhea" id="RHEA:11224"/>
        <dbReference type="ChEBI" id="CHEBI:15378"/>
        <dbReference type="ChEBI" id="CHEBI:30616"/>
        <dbReference type="ChEBI" id="CHEBI:43474"/>
        <dbReference type="ChEBI" id="CHEBI:57416"/>
        <dbReference type="ChEBI" id="CHEBI:57822"/>
        <dbReference type="ChEBI" id="CHEBI:456216"/>
        <dbReference type="EC" id="6.3.2.4"/>
    </reaction>
</comment>
<name>A0A0J1GQG0_9GAMM</name>
<keyword evidence="22" id="KW-1185">Reference proteome</keyword>
<dbReference type="GO" id="GO:0071555">
    <property type="term" value="P:cell wall organization"/>
    <property type="evidence" value="ECO:0007669"/>
    <property type="project" value="UniProtKB-KW"/>
</dbReference>
<comment type="cofactor">
    <cofactor evidence="18">
        <name>Mg(2+)</name>
        <dbReference type="ChEBI" id="CHEBI:18420"/>
    </cofactor>
    <cofactor evidence="18">
        <name>Mn(2+)</name>
        <dbReference type="ChEBI" id="CHEBI:29035"/>
    </cofactor>
    <text evidence="18">Binds 2 magnesium or manganese ions per subunit.</text>
</comment>
<dbReference type="GO" id="GO:0005524">
    <property type="term" value="F:ATP binding"/>
    <property type="evidence" value="ECO:0007669"/>
    <property type="project" value="UniProtKB-UniRule"/>
</dbReference>
<comment type="function">
    <text evidence="2 15">Cell wall formation.</text>
</comment>
<evidence type="ECO:0000256" key="6">
    <source>
        <dbReference type="ARBA" id="ARBA00022723"/>
    </source>
</evidence>
<feature type="domain" description="ATP-grasp" evidence="20">
    <location>
        <begin position="120"/>
        <end position="326"/>
    </location>
</feature>
<evidence type="ECO:0000313" key="22">
    <source>
        <dbReference type="Proteomes" id="UP000036426"/>
    </source>
</evidence>
<evidence type="ECO:0000256" key="7">
    <source>
        <dbReference type="ARBA" id="ARBA00022741"/>
    </source>
</evidence>
<dbReference type="NCBIfam" id="NF002527">
    <property type="entry name" value="PRK01966.1-3"/>
    <property type="match status" value="1"/>
</dbReference>
<dbReference type="GO" id="GO:0005829">
    <property type="term" value="C:cytosol"/>
    <property type="evidence" value="ECO:0007669"/>
    <property type="project" value="TreeGrafter"/>
</dbReference>
<dbReference type="EC" id="6.3.2.4" evidence="15"/>
<dbReference type="GO" id="GO:0008716">
    <property type="term" value="F:D-alanine-D-alanine ligase activity"/>
    <property type="evidence" value="ECO:0007669"/>
    <property type="project" value="UniProtKB-UniRule"/>
</dbReference>
<dbReference type="GO" id="GO:0009252">
    <property type="term" value="P:peptidoglycan biosynthetic process"/>
    <property type="evidence" value="ECO:0007669"/>
    <property type="project" value="UniProtKB-UniRule"/>
</dbReference>
<dbReference type="NCBIfam" id="TIGR01205">
    <property type="entry name" value="D_ala_D_alaTIGR"/>
    <property type="match status" value="1"/>
</dbReference>
<dbReference type="EMBL" id="LDOV01000010">
    <property type="protein sequence ID" value="KLV02010.1"/>
    <property type="molecule type" value="Genomic_DNA"/>
</dbReference>
<keyword evidence="6 18" id="KW-0479">Metal-binding</keyword>
<keyword evidence="9 18" id="KW-0460">Magnesium</keyword>
<organism evidence="21 22">
    <name type="scientific">Photobacterium aphoticum</name>
    <dbReference type="NCBI Taxonomy" id="754436"/>
    <lineage>
        <taxon>Bacteria</taxon>
        <taxon>Pseudomonadati</taxon>
        <taxon>Pseudomonadota</taxon>
        <taxon>Gammaproteobacteria</taxon>
        <taxon>Vibrionales</taxon>
        <taxon>Vibrionaceae</taxon>
        <taxon>Photobacterium</taxon>
    </lineage>
</organism>
<comment type="caution">
    <text evidence="21">The sequence shown here is derived from an EMBL/GenBank/DDBJ whole genome shotgun (WGS) entry which is preliminary data.</text>
</comment>
<dbReference type="Proteomes" id="UP000036426">
    <property type="component" value="Unassembled WGS sequence"/>
</dbReference>
<feature type="binding site" evidence="17">
    <location>
        <begin position="166"/>
        <end position="167"/>
    </location>
    <ligand>
        <name>ATP</name>
        <dbReference type="ChEBI" id="CHEBI:30616"/>
    </ligand>
</feature>
<dbReference type="RefSeq" id="WP_047873464.1">
    <property type="nucleotide sequence ID" value="NZ_BMYC01000001.1"/>
</dbReference>
<dbReference type="UniPathway" id="UPA00219"/>
<feature type="active site" evidence="16">
    <location>
        <position position="166"/>
    </location>
</feature>
<dbReference type="HAMAP" id="MF_00047">
    <property type="entry name" value="Dala_Dala_lig"/>
    <property type="match status" value="1"/>
</dbReference>
<evidence type="ECO:0000256" key="9">
    <source>
        <dbReference type="ARBA" id="ARBA00022842"/>
    </source>
</evidence>
<dbReference type="InterPro" id="IPR013815">
    <property type="entry name" value="ATP_grasp_subdomain_1"/>
</dbReference>
<comment type="cofactor">
    <cofactor evidence="1">
        <name>Mn(2+)</name>
        <dbReference type="ChEBI" id="CHEBI:29035"/>
    </cofactor>
</comment>
<comment type="similarity">
    <text evidence="4 15">Belongs to the D-alanine--D-alanine ligase family.</text>
</comment>
<protein>
    <recommendedName>
        <fullName evidence="15">D-alanine--D-alanine ligase</fullName>
        <ecNumber evidence="15">6.3.2.4</ecNumber>
    </recommendedName>
    <alternativeName>
        <fullName evidence="15">D-Ala-D-Ala ligase</fullName>
    </alternativeName>
    <alternativeName>
        <fullName evidence="15">D-alanylalanine synthetase</fullName>
    </alternativeName>
</protein>
<keyword evidence="10 15" id="KW-0133">Cell shape</keyword>
<dbReference type="PANTHER" id="PTHR23132">
    <property type="entry name" value="D-ALANINE--D-ALANINE LIGASE"/>
    <property type="match status" value="1"/>
</dbReference>
<dbReference type="InterPro" id="IPR005905">
    <property type="entry name" value="D_ala_D_ala"/>
</dbReference>
<dbReference type="GO" id="GO:0008360">
    <property type="term" value="P:regulation of cell shape"/>
    <property type="evidence" value="ECO:0007669"/>
    <property type="project" value="UniProtKB-KW"/>
</dbReference>
<gene>
    <name evidence="15" type="primary">ddl</name>
    <name evidence="21" type="ORF">ABT58_06395</name>
</gene>
<evidence type="ECO:0000256" key="1">
    <source>
        <dbReference type="ARBA" id="ARBA00001936"/>
    </source>
</evidence>
<dbReference type="SUPFAM" id="SSF56059">
    <property type="entry name" value="Glutathione synthetase ATP-binding domain-like"/>
    <property type="match status" value="1"/>
</dbReference>
<dbReference type="InterPro" id="IPR016185">
    <property type="entry name" value="PreATP-grasp_dom_sf"/>
</dbReference>
<dbReference type="InterPro" id="IPR011127">
    <property type="entry name" value="Dala_Dala_lig_N"/>
</dbReference>